<reference evidence="1" key="2">
    <citation type="submission" date="2017-11" db="EMBL/GenBank/DDBJ databases">
        <title>Coralsnake Venomics: Analyses of Venom Gland Transcriptomes and Proteomes of Six Brazilian Taxa.</title>
        <authorList>
            <person name="Aird S.D."/>
            <person name="Jorge da Silva N."/>
            <person name="Qiu L."/>
            <person name="Villar-Briones A."/>
            <person name="Aparecida-Saddi V."/>
            <person name="Campos-Telles M.P."/>
            <person name="Grau M."/>
            <person name="Mikheyev A.S."/>
        </authorList>
    </citation>
    <scope>NUCLEOTIDE SEQUENCE</scope>
    <source>
        <tissue evidence="1">Venom_gland</tissue>
    </source>
</reference>
<accession>A0A2D4HJK2</accession>
<reference evidence="1" key="1">
    <citation type="submission" date="2017-07" db="EMBL/GenBank/DDBJ databases">
        <authorList>
            <person name="Mikheyev A."/>
            <person name="Grau M."/>
        </authorList>
    </citation>
    <scope>NUCLEOTIDE SEQUENCE</scope>
    <source>
        <tissue evidence="1">Venom_gland</tissue>
    </source>
</reference>
<sequence>MSEAGEGSCAFLLGCQRADVRDGGGGVLSVQVGQAFSLANTGHYLALLRRGPLSGQHSLADQVDTVDEDTVLWPLMGPLALLQQQIRGTRLRGVALVGSGQREQ</sequence>
<dbReference type="AlphaFoldDB" id="A0A2D4HJK2"/>
<dbReference type="EMBL" id="IACK01032932">
    <property type="protein sequence ID" value="LAA72149.1"/>
    <property type="molecule type" value="Transcribed_RNA"/>
</dbReference>
<organism evidence="1">
    <name type="scientific">Micrurus lemniscatus lemniscatus</name>
    <dbReference type="NCBI Taxonomy" id="129467"/>
    <lineage>
        <taxon>Eukaryota</taxon>
        <taxon>Metazoa</taxon>
        <taxon>Chordata</taxon>
        <taxon>Craniata</taxon>
        <taxon>Vertebrata</taxon>
        <taxon>Euteleostomi</taxon>
        <taxon>Lepidosauria</taxon>
        <taxon>Squamata</taxon>
        <taxon>Bifurcata</taxon>
        <taxon>Unidentata</taxon>
        <taxon>Episquamata</taxon>
        <taxon>Toxicofera</taxon>
        <taxon>Serpentes</taxon>
        <taxon>Colubroidea</taxon>
        <taxon>Elapidae</taxon>
        <taxon>Elapinae</taxon>
        <taxon>Micrurus</taxon>
    </lineage>
</organism>
<name>A0A2D4HJK2_MICLE</name>
<dbReference type="EMBL" id="IACK01032931">
    <property type="protein sequence ID" value="LAA72148.1"/>
    <property type="molecule type" value="Transcribed_RNA"/>
</dbReference>
<proteinExistence type="predicted"/>
<protein>
    <submittedName>
        <fullName evidence="1">Uncharacterized protein</fullName>
    </submittedName>
</protein>
<evidence type="ECO:0000313" key="1">
    <source>
        <dbReference type="EMBL" id="LAA72148.1"/>
    </source>
</evidence>